<accession>A0A109N384</accession>
<sequence>MVHWLSCYIQFLILKKLNAALLDRTKDRHHEFLKRKQNKKMPSNYKGFFKKIENEQMIKRVTRNTLLHYAFLMKTHSS</sequence>
<reference evidence="1 2" key="1">
    <citation type="submission" date="2015-11" db="EMBL/GenBank/DDBJ databases">
        <title>Genome Sequence of Bacillus simplex strain VanAntwerpen2.</title>
        <authorList>
            <person name="Couger M.B."/>
        </authorList>
    </citation>
    <scope>NUCLEOTIDE SEQUENCE [LARGE SCALE GENOMIC DNA]</scope>
    <source>
        <strain evidence="1 2">VanAntwerpen02</strain>
    </source>
</reference>
<gene>
    <name evidence="1" type="ORF">AS888_03520</name>
</gene>
<protein>
    <submittedName>
        <fullName evidence="1">Uncharacterized protein</fullName>
    </submittedName>
</protein>
<dbReference type="Proteomes" id="UP000064189">
    <property type="component" value="Unassembled WGS sequence"/>
</dbReference>
<keyword evidence="2" id="KW-1185">Reference proteome</keyword>
<dbReference type="EMBL" id="LNNH01000002">
    <property type="protein sequence ID" value="KWW22691.1"/>
    <property type="molecule type" value="Genomic_DNA"/>
</dbReference>
<proteinExistence type="predicted"/>
<comment type="caution">
    <text evidence="1">The sequence shown here is derived from an EMBL/GenBank/DDBJ whole genome shotgun (WGS) entry which is preliminary data.</text>
</comment>
<evidence type="ECO:0000313" key="2">
    <source>
        <dbReference type="Proteomes" id="UP000064189"/>
    </source>
</evidence>
<name>A0A109N384_9BACI</name>
<organism evidence="1 2">
    <name type="scientific">Peribacillus simplex</name>
    <dbReference type="NCBI Taxonomy" id="1478"/>
    <lineage>
        <taxon>Bacteria</taxon>
        <taxon>Bacillati</taxon>
        <taxon>Bacillota</taxon>
        <taxon>Bacilli</taxon>
        <taxon>Bacillales</taxon>
        <taxon>Bacillaceae</taxon>
        <taxon>Peribacillus</taxon>
    </lineage>
</organism>
<evidence type="ECO:0000313" key="1">
    <source>
        <dbReference type="EMBL" id="KWW22691.1"/>
    </source>
</evidence>
<dbReference type="AlphaFoldDB" id="A0A109N384"/>